<dbReference type="RefSeq" id="WP_281897774.1">
    <property type="nucleotide sequence ID" value="NZ_BSDI01000017.1"/>
</dbReference>
<dbReference type="PANTHER" id="PTHR33164">
    <property type="entry name" value="TRANSCRIPTIONAL REGULATOR, MARR FAMILY"/>
    <property type="match status" value="1"/>
</dbReference>
<dbReference type="Pfam" id="PF12802">
    <property type="entry name" value="MarR_2"/>
    <property type="match status" value="1"/>
</dbReference>
<comment type="caution">
    <text evidence="2">The sequence shown here is derived from an EMBL/GenBank/DDBJ whole genome shotgun (WGS) entry which is preliminary data.</text>
</comment>
<dbReference type="PROSITE" id="PS50995">
    <property type="entry name" value="HTH_MARR_2"/>
    <property type="match status" value="1"/>
</dbReference>
<dbReference type="InterPro" id="IPR036388">
    <property type="entry name" value="WH-like_DNA-bd_sf"/>
</dbReference>
<evidence type="ECO:0000313" key="2">
    <source>
        <dbReference type="EMBL" id="GLH98661.1"/>
    </source>
</evidence>
<dbReference type="InterPro" id="IPR036390">
    <property type="entry name" value="WH_DNA-bd_sf"/>
</dbReference>
<organism evidence="2 3">
    <name type="scientific">Phytohabitans aurantiacus</name>
    <dbReference type="NCBI Taxonomy" id="3016789"/>
    <lineage>
        <taxon>Bacteria</taxon>
        <taxon>Bacillati</taxon>
        <taxon>Actinomycetota</taxon>
        <taxon>Actinomycetes</taxon>
        <taxon>Micromonosporales</taxon>
        <taxon>Micromonosporaceae</taxon>
    </lineage>
</organism>
<dbReference type="InterPro" id="IPR000835">
    <property type="entry name" value="HTH_MarR-typ"/>
</dbReference>
<feature type="domain" description="HTH marR-type" evidence="1">
    <location>
        <begin position="1"/>
        <end position="136"/>
    </location>
</feature>
<dbReference type="PRINTS" id="PR00598">
    <property type="entry name" value="HTHMARR"/>
</dbReference>
<dbReference type="SMART" id="SM00347">
    <property type="entry name" value="HTH_MARR"/>
    <property type="match status" value="1"/>
</dbReference>
<evidence type="ECO:0000259" key="1">
    <source>
        <dbReference type="PROSITE" id="PS50995"/>
    </source>
</evidence>
<dbReference type="InterPro" id="IPR039422">
    <property type="entry name" value="MarR/SlyA-like"/>
</dbReference>
<dbReference type="Gene3D" id="1.10.10.10">
    <property type="entry name" value="Winged helix-like DNA-binding domain superfamily/Winged helix DNA-binding domain"/>
    <property type="match status" value="1"/>
</dbReference>
<accession>A0ABQ5QYE3</accession>
<sequence length="159" mass="17245">MSVDDGLGWALGVVFRVYLRSAITVTDGVPGGHRGYQVLFMAARAAPNSQAALGKQLGIDRTGMTYLVDDLERAGLVERRLAPGDRRIRHLVATPHGHELLQELDTRLAQVEAHLLAGLPQAEHEAFTSQLRRLASHVNGLDPVSNTCEIVEDITTTSS</sequence>
<dbReference type="EMBL" id="BSDI01000017">
    <property type="protein sequence ID" value="GLH98661.1"/>
    <property type="molecule type" value="Genomic_DNA"/>
</dbReference>
<dbReference type="PANTHER" id="PTHR33164:SF43">
    <property type="entry name" value="HTH-TYPE TRANSCRIPTIONAL REPRESSOR YETL"/>
    <property type="match status" value="1"/>
</dbReference>
<dbReference type="SUPFAM" id="SSF46785">
    <property type="entry name" value="Winged helix' DNA-binding domain"/>
    <property type="match status" value="1"/>
</dbReference>
<proteinExistence type="predicted"/>
<dbReference type="Proteomes" id="UP001144280">
    <property type="component" value="Unassembled WGS sequence"/>
</dbReference>
<protein>
    <recommendedName>
        <fullName evidence="1">HTH marR-type domain-containing protein</fullName>
    </recommendedName>
</protein>
<gene>
    <name evidence="2" type="ORF">Pa4123_39360</name>
</gene>
<keyword evidence="3" id="KW-1185">Reference proteome</keyword>
<reference evidence="2" key="1">
    <citation type="submission" date="2022-12" db="EMBL/GenBank/DDBJ databases">
        <title>New Phytohabitans aurantiacus sp. RD004123 nov., an actinomycete isolated from soil.</title>
        <authorList>
            <person name="Triningsih D.W."/>
            <person name="Harunari E."/>
            <person name="Igarashi Y."/>
        </authorList>
    </citation>
    <scope>NUCLEOTIDE SEQUENCE</scope>
    <source>
        <strain evidence="2">RD004123</strain>
    </source>
</reference>
<name>A0ABQ5QYE3_9ACTN</name>
<evidence type="ECO:0000313" key="3">
    <source>
        <dbReference type="Proteomes" id="UP001144280"/>
    </source>
</evidence>